<proteinExistence type="predicted"/>
<sequence>MMVTIVVGAWAGALPNEHAISSSTSRTVWTRKARGCYVLSRGRLSVNWFGQEKENLRDSPKEQAISGKQALTDGCTPGIASLGLETAKSKGVVMVILPAT</sequence>
<reference evidence="1 2" key="2">
    <citation type="submission" date="2013-11" db="EMBL/GenBank/DDBJ databases">
        <title>The Genome Sequence of Phytophthora parasitica INRA-310.</title>
        <authorList>
            <consortium name="The Broad Institute Genomics Platform"/>
            <person name="Russ C."/>
            <person name="Tyler B."/>
            <person name="Panabieres F."/>
            <person name="Shan W."/>
            <person name="Tripathy S."/>
            <person name="Grunwald N."/>
            <person name="Machado M."/>
            <person name="Johnson C.S."/>
            <person name="Arredondo F."/>
            <person name="Hong C."/>
            <person name="Coffey M."/>
            <person name="Young S.K."/>
            <person name="Zeng Q."/>
            <person name="Gargeya S."/>
            <person name="Fitzgerald M."/>
            <person name="Abouelleil A."/>
            <person name="Alvarado L."/>
            <person name="Chapman S.B."/>
            <person name="Gainer-Dewar J."/>
            <person name="Goldberg J."/>
            <person name="Griggs A."/>
            <person name="Gujja S."/>
            <person name="Hansen M."/>
            <person name="Howarth C."/>
            <person name="Imamovic A."/>
            <person name="Ireland A."/>
            <person name="Larimer J."/>
            <person name="McCowan C."/>
            <person name="Murphy C."/>
            <person name="Pearson M."/>
            <person name="Poon T.W."/>
            <person name="Priest M."/>
            <person name="Roberts A."/>
            <person name="Saif S."/>
            <person name="Shea T."/>
            <person name="Sykes S."/>
            <person name="Wortman J."/>
            <person name="Nusbaum C."/>
            <person name="Birren B."/>
        </authorList>
    </citation>
    <scope>NUCLEOTIDE SEQUENCE [LARGE SCALE GENOMIC DNA]</scope>
    <source>
        <strain evidence="1 2">INRA-310</strain>
    </source>
</reference>
<name>W2Q2Z6_PHYN3</name>
<dbReference type="GeneID" id="20191847"/>
<dbReference type="VEuPathDB" id="FungiDB:PPTG_23248"/>
<dbReference type="AlphaFoldDB" id="W2Q2Z6"/>
<dbReference type="EMBL" id="KI669593">
    <property type="protein sequence ID" value="ETN07241.1"/>
    <property type="molecule type" value="Genomic_DNA"/>
</dbReference>
<reference evidence="2" key="1">
    <citation type="submission" date="2011-12" db="EMBL/GenBank/DDBJ databases">
        <authorList>
            <consortium name="The Broad Institute Genome Sequencing Platform"/>
            <person name="Russ C."/>
            <person name="Tyler B."/>
            <person name="Panabieres F."/>
            <person name="Shan W."/>
            <person name="Tripathy S."/>
            <person name="Grunwald N."/>
            <person name="Machado M."/>
            <person name="Young S.K."/>
            <person name="Zeng Q."/>
            <person name="Gargeya S."/>
            <person name="Fitzgerald M."/>
            <person name="Haas B."/>
            <person name="Abouelleil A."/>
            <person name="Alvarado L."/>
            <person name="Arachchi H.M."/>
            <person name="Berlin A."/>
            <person name="Chapman S.B."/>
            <person name="Gearin G."/>
            <person name="Goldberg J."/>
            <person name="Griggs A."/>
            <person name="Gujja S."/>
            <person name="Hansen M."/>
            <person name="Heiman D."/>
            <person name="Howarth C."/>
            <person name="Larimer J."/>
            <person name="Lui A."/>
            <person name="MacDonald P.J.P."/>
            <person name="McCowen C."/>
            <person name="Montmayeur A."/>
            <person name="Murphy C."/>
            <person name="Neiman D."/>
            <person name="Pearson M."/>
            <person name="Priest M."/>
            <person name="Roberts A."/>
            <person name="Saif S."/>
            <person name="Shea T."/>
            <person name="Sisk P."/>
            <person name="Stolte C."/>
            <person name="Sykes S."/>
            <person name="Wortman J."/>
            <person name="Nusbaum C."/>
            <person name="Birren B."/>
        </authorList>
    </citation>
    <scope>NUCLEOTIDE SEQUENCE [LARGE SCALE GENOMIC DNA]</scope>
    <source>
        <strain evidence="2">INRA-310</strain>
    </source>
</reference>
<organism evidence="1 2">
    <name type="scientific">Phytophthora nicotianae (strain INRA-310)</name>
    <name type="common">Phytophthora parasitica</name>
    <dbReference type="NCBI Taxonomy" id="761204"/>
    <lineage>
        <taxon>Eukaryota</taxon>
        <taxon>Sar</taxon>
        <taxon>Stramenopiles</taxon>
        <taxon>Oomycota</taxon>
        <taxon>Peronosporomycetes</taxon>
        <taxon>Peronosporales</taxon>
        <taxon>Peronosporaceae</taxon>
        <taxon>Phytophthora</taxon>
    </lineage>
</organism>
<gene>
    <name evidence="1" type="ORF">PPTG_23248</name>
</gene>
<dbReference type="RefSeq" id="XP_008907617.1">
    <property type="nucleotide sequence ID" value="XM_008909369.1"/>
</dbReference>
<dbReference type="Proteomes" id="UP000018817">
    <property type="component" value="Unassembled WGS sequence"/>
</dbReference>
<protein>
    <submittedName>
        <fullName evidence="1">Uncharacterized protein</fullName>
    </submittedName>
</protein>
<accession>W2Q2Z6</accession>
<evidence type="ECO:0000313" key="2">
    <source>
        <dbReference type="Proteomes" id="UP000018817"/>
    </source>
</evidence>
<evidence type="ECO:0000313" key="1">
    <source>
        <dbReference type="EMBL" id="ETN07241.1"/>
    </source>
</evidence>